<dbReference type="GO" id="GO:0000155">
    <property type="term" value="F:phosphorelay sensor kinase activity"/>
    <property type="evidence" value="ECO:0007669"/>
    <property type="project" value="InterPro"/>
</dbReference>
<protein>
    <submittedName>
        <fullName evidence="3">Serine/threonine protein kinase</fullName>
    </submittedName>
</protein>
<evidence type="ECO:0000256" key="1">
    <source>
        <dbReference type="SAM" id="SignalP"/>
    </source>
</evidence>
<reference evidence="3 4" key="1">
    <citation type="submission" date="2016-11" db="EMBL/GenBank/DDBJ databases">
        <title>Complete genome sequence of the aerobically denitrifying bacterium Chelatococcus daeguensis TAD1.</title>
        <authorList>
            <person name="Yang Y."/>
            <person name="Huang S."/>
            <person name="Lin E."/>
        </authorList>
    </citation>
    <scope>NUCLEOTIDE SEQUENCE [LARGE SCALE GENOMIC DNA]</scope>
    <source>
        <strain evidence="3 4">TAD1</strain>
    </source>
</reference>
<feature type="signal peptide" evidence="1">
    <location>
        <begin position="1"/>
        <end position="21"/>
    </location>
</feature>
<dbReference type="InterPro" id="IPR011104">
    <property type="entry name" value="Hpr_kin/Pase_C"/>
</dbReference>
<keyword evidence="3" id="KW-0808">Transferase</keyword>
<keyword evidence="3" id="KW-0723">Serine/threonine-protein kinase</keyword>
<dbReference type="SUPFAM" id="SSF53795">
    <property type="entry name" value="PEP carboxykinase-like"/>
    <property type="match status" value="1"/>
</dbReference>
<dbReference type="GO" id="GO:0006109">
    <property type="term" value="P:regulation of carbohydrate metabolic process"/>
    <property type="evidence" value="ECO:0007669"/>
    <property type="project" value="InterPro"/>
</dbReference>
<dbReference type="GO" id="GO:0005524">
    <property type="term" value="F:ATP binding"/>
    <property type="evidence" value="ECO:0007669"/>
    <property type="project" value="InterPro"/>
</dbReference>
<dbReference type="KEGG" id="cdq:BOQ54_01025"/>
<dbReference type="Pfam" id="PF07475">
    <property type="entry name" value="Hpr_kinase_C"/>
    <property type="match status" value="1"/>
</dbReference>
<evidence type="ECO:0000259" key="2">
    <source>
        <dbReference type="Pfam" id="PF07475"/>
    </source>
</evidence>
<keyword evidence="1" id="KW-0732">Signal</keyword>
<dbReference type="InterPro" id="IPR027417">
    <property type="entry name" value="P-loop_NTPase"/>
</dbReference>
<dbReference type="Gene3D" id="3.40.50.300">
    <property type="entry name" value="P-loop containing nucleotide triphosphate hydrolases"/>
    <property type="match status" value="1"/>
</dbReference>
<gene>
    <name evidence="3" type="ORF">BOQ54_01025</name>
</gene>
<dbReference type="EMBL" id="CP018095">
    <property type="protein sequence ID" value="APF36085.1"/>
    <property type="molecule type" value="Genomic_DNA"/>
</dbReference>
<keyword evidence="4" id="KW-1185">Reference proteome</keyword>
<evidence type="ECO:0000313" key="4">
    <source>
        <dbReference type="Proteomes" id="UP000182703"/>
    </source>
</evidence>
<keyword evidence="3" id="KW-0418">Kinase</keyword>
<accession>A0AAC9JNK3</accession>
<evidence type="ECO:0000313" key="3">
    <source>
        <dbReference type="EMBL" id="APF36085.1"/>
    </source>
</evidence>
<name>A0AAC9JNK3_9HYPH</name>
<proteinExistence type="predicted"/>
<dbReference type="Proteomes" id="UP000182703">
    <property type="component" value="Chromosome"/>
</dbReference>
<organism evidence="3 4">
    <name type="scientific">Chelatococcus daeguensis</name>
    <dbReference type="NCBI Taxonomy" id="444444"/>
    <lineage>
        <taxon>Bacteria</taxon>
        <taxon>Pseudomonadati</taxon>
        <taxon>Pseudomonadota</taxon>
        <taxon>Alphaproteobacteria</taxon>
        <taxon>Hyphomicrobiales</taxon>
        <taxon>Chelatococcaceae</taxon>
        <taxon>Chelatococcus</taxon>
    </lineage>
</organism>
<feature type="chain" id="PRO_5041900156" evidence="1">
    <location>
        <begin position="22"/>
        <end position="179"/>
    </location>
</feature>
<dbReference type="CDD" id="cd01918">
    <property type="entry name" value="HprK_C"/>
    <property type="match status" value="1"/>
</dbReference>
<dbReference type="AlphaFoldDB" id="A0AAC9JNK3"/>
<dbReference type="GO" id="GO:0004674">
    <property type="term" value="F:protein serine/threonine kinase activity"/>
    <property type="evidence" value="ECO:0007669"/>
    <property type="project" value="UniProtKB-KW"/>
</dbReference>
<sequence>MPWRPLRGTLAGCRAFMTAAAAPAPPATIHAGCVLVDEAGILIRGASGSGKSRLALALVAGAQASGRFACLVSDDRCRVSACNGRLVARAPMALAGLLEVRGLGIVTMEAEGAAVVRLVVDCDIEPPERYPQFTDRTVTVEGITLPRMRVLGGDAGVTAAIILGMLARFERPMLHLLSE</sequence>
<feature type="domain" description="HPr kinase/phosphorylase C-terminal" evidence="2">
    <location>
        <begin position="25"/>
        <end position="109"/>
    </location>
</feature>